<dbReference type="SUPFAM" id="SSF103473">
    <property type="entry name" value="MFS general substrate transporter"/>
    <property type="match status" value="1"/>
</dbReference>
<dbReference type="InterPro" id="IPR036259">
    <property type="entry name" value="MFS_trans_sf"/>
</dbReference>
<protein>
    <submittedName>
        <fullName evidence="2">Multidrug efflux permease</fullName>
    </submittedName>
</protein>
<dbReference type="Pfam" id="PF07690">
    <property type="entry name" value="MFS_1"/>
    <property type="match status" value="1"/>
</dbReference>
<reference evidence="2 3" key="1">
    <citation type="journal article" date="2010" name="Appl. Environ. Microbiol.">
        <title>The genome sequence of the crenarchaeon Acidilobus saccharovorans supports a new order, Acidilobales, and suggests an important ecological role in terrestrial acidic hot springs.</title>
        <authorList>
            <person name="Mardanov A.V."/>
            <person name="Svetlitchnyi V.A."/>
            <person name="Beletsky A.V."/>
            <person name="Prokofeva M.I."/>
            <person name="Bonch-Osmolovskaya E.A."/>
            <person name="Ravin N.V."/>
            <person name="Skryabin K.G."/>
        </authorList>
    </citation>
    <scope>NUCLEOTIDE SEQUENCE [LARGE SCALE GENOMIC DNA]</scope>
    <source>
        <strain evidence="3">DSM 16705 / JCM 18335 / VKM B-2471 / 345-15</strain>
    </source>
</reference>
<dbReference type="Proteomes" id="UP000000346">
    <property type="component" value="Chromosome"/>
</dbReference>
<keyword evidence="1" id="KW-0472">Membrane</keyword>
<evidence type="ECO:0000313" key="3">
    <source>
        <dbReference type="Proteomes" id="UP000000346"/>
    </source>
</evidence>
<proteinExistence type="predicted"/>
<feature type="transmembrane region" description="Helical" evidence="1">
    <location>
        <begin position="300"/>
        <end position="319"/>
    </location>
</feature>
<dbReference type="EMBL" id="CP001742">
    <property type="protein sequence ID" value="ADL18901.1"/>
    <property type="molecule type" value="Genomic_DNA"/>
</dbReference>
<feature type="transmembrane region" description="Helical" evidence="1">
    <location>
        <begin position="138"/>
        <end position="156"/>
    </location>
</feature>
<keyword evidence="1" id="KW-0812">Transmembrane</keyword>
<dbReference type="PANTHER" id="PTHR23531">
    <property type="entry name" value="QUINOLENE RESISTANCE PROTEIN NORA"/>
    <property type="match status" value="1"/>
</dbReference>
<dbReference type="OrthoDB" id="371889at2157"/>
<dbReference type="AlphaFoldDB" id="D9Q0R3"/>
<name>D9Q0R3_ACIS3</name>
<dbReference type="KEGG" id="asc:ASAC_0494"/>
<dbReference type="eggNOG" id="arCOG03660">
    <property type="taxonomic scope" value="Archaea"/>
</dbReference>
<feature type="transmembrane region" description="Helical" evidence="1">
    <location>
        <begin position="43"/>
        <end position="69"/>
    </location>
</feature>
<feature type="transmembrane region" description="Helical" evidence="1">
    <location>
        <begin position="368"/>
        <end position="386"/>
    </location>
</feature>
<accession>D9Q0R3</accession>
<dbReference type="HOGENOM" id="CLU_726883_0_0_2"/>
<feature type="transmembrane region" description="Helical" evidence="1">
    <location>
        <begin position="248"/>
        <end position="267"/>
    </location>
</feature>
<evidence type="ECO:0000313" key="2">
    <source>
        <dbReference type="EMBL" id="ADL18901.1"/>
    </source>
</evidence>
<dbReference type="Gene3D" id="1.20.1250.20">
    <property type="entry name" value="MFS general substrate transporter like domains"/>
    <property type="match status" value="1"/>
</dbReference>
<dbReference type="GeneID" id="9498725"/>
<dbReference type="RefSeq" id="WP_013266413.1">
    <property type="nucleotide sequence ID" value="NC_014374.1"/>
</dbReference>
<feature type="transmembrane region" description="Helical" evidence="1">
    <location>
        <begin position="168"/>
        <end position="187"/>
    </location>
</feature>
<dbReference type="InterPro" id="IPR011701">
    <property type="entry name" value="MFS"/>
</dbReference>
<gene>
    <name evidence="2" type="ordered locus">ASAC_0494</name>
</gene>
<feature type="transmembrane region" description="Helical" evidence="1">
    <location>
        <begin position="274"/>
        <end position="294"/>
    </location>
</feature>
<feature type="transmembrane region" description="Helical" evidence="1">
    <location>
        <begin position="81"/>
        <end position="98"/>
    </location>
</feature>
<feature type="transmembrane region" description="Helical" evidence="1">
    <location>
        <begin position="339"/>
        <end position="362"/>
    </location>
</feature>
<keyword evidence="3" id="KW-1185">Reference proteome</keyword>
<dbReference type="STRING" id="666510.ASAC_0494"/>
<evidence type="ECO:0000256" key="1">
    <source>
        <dbReference type="SAM" id="Phobius"/>
    </source>
</evidence>
<feature type="transmembrane region" description="Helical" evidence="1">
    <location>
        <begin position="104"/>
        <end position="126"/>
    </location>
</feature>
<sequence>MKAAKGSGDSFAVIAAIVILVTFGARASNNMIATTLPLLVKRLFNFNGLAVGLIATAFMGSTFVSSTFINARLPAVSRRRFFVAAAIAYAALFPLYAFSSPLTVWVLAVAAGMALGPIMPNIMTSAGSVRDLKARERLLTIYTLALSTSLLVGPAIDSVIVKYVGLKASFIFFEPIAALVAVMAPLVRFPEEGHPSKGSTRPSVTSILANNGFIAASLNNLTYSVPFAFITSFAGLYAEYRFHVSDSIALLLYSLFYTTSFLGRLVLAIRPPYNVVRLMILSSSLTLLGLIAAWASPTLLVYMAALLLLGIPHGLTYTLSVISISRTFEPRSLNAANSYFFSIMMIIGSGLPAALGAIVTAAGYQTTILSIVPIVAVIFGATMFFARRASAVLVRPPMIAEGP</sequence>
<keyword evidence="1" id="KW-1133">Transmembrane helix</keyword>
<organism evidence="2 3">
    <name type="scientific">Acidilobus saccharovorans (strain DSM 16705 / JCM 18335 / VKM B-2471 / 345-15)</name>
    <dbReference type="NCBI Taxonomy" id="666510"/>
    <lineage>
        <taxon>Archaea</taxon>
        <taxon>Thermoproteota</taxon>
        <taxon>Thermoprotei</taxon>
        <taxon>Acidilobales</taxon>
        <taxon>Acidilobaceae</taxon>
        <taxon>Acidilobus</taxon>
    </lineage>
</organism>
<feature type="transmembrane region" description="Helical" evidence="1">
    <location>
        <begin position="208"/>
        <end position="236"/>
    </location>
</feature>
<dbReference type="InterPro" id="IPR052714">
    <property type="entry name" value="MFS_Exporter"/>
</dbReference>
<dbReference type="InParanoid" id="D9Q0R3"/>
<dbReference type="PANTHER" id="PTHR23531:SF1">
    <property type="entry name" value="QUINOLENE RESISTANCE PROTEIN NORA"/>
    <property type="match status" value="1"/>
</dbReference>
<dbReference type="GO" id="GO:0022857">
    <property type="term" value="F:transmembrane transporter activity"/>
    <property type="evidence" value="ECO:0007669"/>
    <property type="project" value="InterPro"/>
</dbReference>